<sequence length="282" mass="32076">MTTVTLTLSTLVVWVDLFLFSKLSAPNSSRNRLLRIERWFMRLLQVSDLESSELSISRFACEGNTGETSSLQVTGLWGNACGPIQIGEQQFKVIFDTGGFSRWLPSSRSAPHVFSSRTKYDKNSPTRISMEKEYRTSYSGCPVEHFIFAEMIYSSIVVDASEGFDGIVGMRKPQGDQKRGDLFRITLIDHLLATGSVAEAIFTFRFCGRPGVRQFSWFENGNLILGGVREDFHHLPIVYVPTYQSKQWTVFIDRFLNVKYHNLMSKASEHSVFNFVECTNQT</sequence>
<name>G7Y6P2_CLOSI</name>
<dbReference type="GO" id="GO:0006508">
    <property type="term" value="P:proteolysis"/>
    <property type="evidence" value="ECO:0007669"/>
    <property type="project" value="InterPro"/>
</dbReference>
<organism evidence="2 3">
    <name type="scientific">Clonorchis sinensis</name>
    <name type="common">Chinese liver fluke</name>
    <dbReference type="NCBI Taxonomy" id="79923"/>
    <lineage>
        <taxon>Eukaryota</taxon>
        <taxon>Metazoa</taxon>
        <taxon>Spiralia</taxon>
        <taxon>Lophotrochozoa</taxon>
        <taxon>Platyhelminthes</taxon>
        <taxon>Trematoda</taxon>
        <taxon>Digenea</taxon>
        <taxon>Opisthorchiida</taxon>
        <taxon>Opisthorchiata</taxon>
        <taxon>Opisthorchiidae</taxon>
        <taxon>Clonorchis</taxon>
    </lineage>
</organism>
<evidence type="ECO:0000313" key="3">
    <source>
        <dbReference type="Proteomes" id="UP000008909"/>
    </source>
</evidence>
<dbReference type="Proteomes" id="UP000008909">
    <property type="component" value="Unassembled WGS sequence"/>
</dbReference>
<feature type="signal peptide" evidence="1">
    <location>
        <begin position="1"/>
        <end position="25"/>
    </location>
</feature>
<dbReference type="InterPro" id="IPR034164">
    <property type="entry name" value="Pepsin-like_dom"/>
</dbReference>
<accession>G7Y6P2</accession>
<proteinExistence type="predicted"/>
<dbReference type="SUPFAM" id="SSF50630">
    <property type="entry name" value="Acid proteases"/>
    <property type="match status" value="1"/>
</dbReference>
<dbReference type="InterPro" id="IPR001461">
    <property type="entry name" value="Aspartic_peptidase_A1"/>
</dbReference>
<reference evidence="2" key="1">
    <citation type="journal article" date="2011" name="Genome Biol.">
        <title>The draft genome of the carcinogenic human liver fluke Clonorchis sinensis.</title>
        <authorList>
            <person name="Wang X."/>
            <person name="Chen W."/>
            <person name="Huang Y."/>
            <person name="Sun J."/>
            <person name="Men J."/>
            <person name="Liu H."/>
            <person name="Luo F."/>
            <person name="Guo L."/>
            <person name="Lv X."/>
            <person name="Deng C."/>
            <person name="Zhou C."/>
            <person name="Fan Y."/>
            <person name="Li X."/>
            <person name="Huang L."/>
            <person name="Hu Y."/>
            <person name="Liang C."/>
            <person name="Hu X."/>
            <person name="Xu J."/>
            <person name="Yu X."/>
        </authorList>
    </citation>
    <scope>NUCLEOTIDE SEQUENCE [LARGE SCALE GENOMIC DNA]</scope>
    <source>
        <strain evidence="2">Henan</strain>
    </source>
</reference>
<dbReference type="Gene3D" id="2.40.70.10">
    <property type="entry name" value="Acid Proteases"/>
    <property type="match status" value="2"/>
</dbReference>
<dbReference type="GO" id="GO:0004190">
    <property type="term" value="F:aspartic-type endopeptidase activity"/>
    <property type="evidence" value="ECO:0007669"/>
    <property type="project" value="InterPro"/>
</dbReference>
<keyword evidence="1" id="KW-0732">Signal</keyword>
<reference key="2">
    <citation type="submission" date="2011-10" db="EMBL/GenBank/DDBJ databases">
        <title>The genome and transcriptome sequence of Clonorchis sinensis provide insights into the carcinogenic liver fluke.</title>
        <authorList>
            <person name="Wang X."/>
            <person name="Huang Y."/>
            <person name="Chen W."/>
            <person name="Liu H."/>
            <person name="Guo L."/>
            <person name="Chen Y."/>
            <person name="Luo F."/>
            <person name="Zhou W."/>
            <person name="Sun J."/>
            <person name="Mao Q."/>
            <person name="Liang P."/>
            <person name="Zhou C."/>
            <person name="Tian Y."/>
            <person name="Men J."/>
            <person name="Lv X."/>
            <person name="Huang L."/>
            <person name="Zhou J."/>
            <person name="Hu Y."/>
            <person name="Li R."/>
            <person name="Zhang F."/>
            <person name="Lei H."/>
            <person name="Li X."/>
            <person name="Hu X."/>
            <person name="Liang C."/>
            <person name="Xu J."/>
            <person name="Wu Z."/>
            <person name="Yu X."/>
        </authorList>
    </citation>
    <scope>NUCLEOTIDE SEQUENCE</scope>
    <source>
        <strain>Henan</strain>
    </source>
</reference>
<evidence type="ECO:0000313" key="2">
    <source>
        <dbReference type="EMBL" id="GAA48627.1"/>
    </source>
</evidence>
<protein>
    <submittedName>
        <fullName evidence="2">Gastricsin</fullName>
    </submittedName>
</protein>
<dbReference type="EMBL" id="DF142900">
    <property type="protein sequence ID" value="GAA48627.1"/>
    <property type="molecule type" value="Genomic_DNA"/>
</dbReference>
<feature type="chain" id="PRO_5003506321" evidence="1">
    <location>
        <begin position="26"/>
        <end position="282"/>
    </location>
</feature>
<keyword evidence="3" id="KW-1185">Reference proteome</keyword>
<dbReference type="AlphaFoldDB" id="G7Y6P2"/>
<gene>
    <name evidence="2" type="ORF">CLF_101841</name>
</gene>
<dbReference type="InterPro" id="IPR021109">
    <property type="entry name" value="Peptidase_aspartic_dom_sf"/>
</dbReference>
<dbReference type="PANTHER" id="PTHR47966:SF51">
    <property type="entry name" value="BETA-SITE APP-CLEAVING ENZYME, ISOFORM A-RELATED"/>
    <property type="match status" value="1"/>
</dbReference>
<evidence type="ECO:0000256" key="1">
    <source>
        <dbReference type="SAM" id="SignalP"/>
    </source>
</evidence>
<dbReference type="CDD" id="cd05471">
    <property type="entry name" value="pepsin_like"/>
    <property type="match status" value="1"/>
</dbReference>
<dbReference type="PANTHER" id="PTHR47966">
    <property type="entry name" value="BETA-SITE APP-CLEAVING ENZYME, ISOFORM A-RELATED"/>
    <property type="match status" value="1"/>
</dbReference>